<dbReference type="Proteomes" id="UP001151760">
    <property type="component" value="Unassembled WGS sequence"/>
</dbReference>
<keyword evidence="3" id="KW-1185">Reference proteome</keyword>
<feature type="region of interest" description="Disordered" evidence="1">
    <location>
        <begin position="56"/>
        <end position="87"/>
    </location>
</feature>
<proteinExistence type="predicted"/>
<name>A0ABQ4WW58_9ASTR</name>
<evidence type="ECO:0000256" key="1">
    <source>
        <dbReference type="SAM" id="MobiDB-lite"/>
    </source>
</evidence>
<accession>A0ABQ4WW58</accession>
<evidence type="ECO:0000313" key="3">
    <source>
        <dbReference type="Proteomes" id="UP001151760"/>
    </source>
</evidence>
<reference evidence="2" key="1">
    <citation type="journal article" date="2022" name="Int. J. Mol. Sci.">
        <title>Draft Genome of Tanacetum Coccineum: Genomic Comparison of Closely Related Tanacetum-Family Plants.</title>
        <authorList>
            <person name="Yamashiro T."/>
            <person name="Shiraishi A."/>
            <person name="Nakayama K."/>
            <person name="Satake H."/>
        </authorList>
    </citation>
    <scope>NUCLEOTIDE SEQUENCE</scope>
</reference>
<comment type="caution">
    <text evidence="2">The sequence shown here is derived from an EMBL/GenBank/DDBJ whole genome shotgun (WGS) entry which is preliminary data.</text>
</comment>
<sequence length="198" mass="21481">MLDIFQNILYSFHISNTAIGLSRYVPYLSFNYFSVPLVSAGTDALGKIAELDEGQAGLDLGKTPESQPPPEHDLMEEDQAGSDPGLSHHATEEQVHMEIPLSSSGTLSSMKNLDNFNFGDQFVNDNPTEEDSGKTNMETEVESMVTVSIRQASILVPHLSTPIVDLSPLKLVSSPLHEPFIATTTEATTTTLLLPPLP</sequence>
<protein>
    <submittedName>
        <fullName evidence="2">Uncharacterized protein</fullName>
    </submittedName>
</protein>
<evidence type="ECO:0000313" key="2">
    <source>
        <dbReference type="EMBL" id="GJS57147.1"/>
    </source>
</evidence>
<organism evidence="2 3">
    <name type="scientific">Tanacetum coccineum</name>
    <dbReference type="NCBI Taxonomy" id="301880"/>
    <lineage>
        <taxon>Eukaryota</taxon>
        <taxon>Viridiplantae</taxon>
        <taxon>Streptophyta</taxon>
        <taxon>Embryophyta</taxon>
        <taxon>Tracheophyta</taxon>
        <taxon>Spermatophyta</taxon>
        <taxon>Magnoliopsida</taxon>
        <taxon>eudicotyledons</taxon>
        <taxon>Gunneridae</taxon>
        <taxon>Pentapetalae</taxon>
        <taxon>asterids</taxon>
        <taxon>campanulids</taxon>
        <taxon>Asterales</taxon>
        <taxon>Asteraceae</taxon>
        <taxon>Asteroideae</taxon>
        <taxon>Anthemideae</taxon>
        <taxon>Anthemidinae</taxon>
        <taxon>Tanacetum</taxon>
    </lineage>
</organism>
<gene>
    <name evidence="2" type="ORF">Tco_0651931</name>
</gene>
<dbReference type="EMBL" id="BQNB010008985">
    <property type="protein sequence ID" value="GJS57147.1"/>
    <property type="molecule type" value="Genomic_DNA"/>
</dbReference>
<reference evidence="2" key="2">
    <citation type="submission" date="2022-01" db="EMBL/GenBank/DDBJ databases">
        <authorList>
            <person name="Yamashiro T."/>
            <person name="Shiraishi A."/>
            <person name="Satake H."/>
            <person name="Nakayama K."/>
        </authorList>
    </citation>
    <scope>NUCLEOTIDE SEQUENCE</scope>
</reference>